<accession>A0AAV3U9M5</accession>
<dbReference type="EMBL" id="BAABLX010000079">
    <property type="protein sequence ID" value="GAA4960853.1"/>
    <property type="molecule type" value="Genomic_DNA"/>
</dbReference>
<organism evidence="1 2">
    <name type="scientific">Halioxenophilus aromaticivorans</name>
    <dbReference type="NCBI Taxonomy" id="1306992"/>
    <lineage>
        <taxon>Bacteria</taxon>
        <taxon>Pseudomonadati</taxon>
        <taxon>Pseudomonadota</taxon>
        <taxon>Gammaproteobacteria</taxon>
        <taxon>Alteromonadales</taxon>
        <taxon>Alteromonadaceae</taxon>
        <taxon>Halioxenophilus</taxon>
    </lineage>
</organism>
<proteinExistence type="predicted"/>
<dbReference type="Proteomes" id="UP001409585">
    <property type="component" value="Unassembled WGS sequence"/>
</dbReference>
<dbReference type="AlphaFoldDB" id="A0AAV3U9M5"/>
<keyword evidence="2" id="KW-1185">Reference proteome</keyword>
<reference evidence="2" key="1">
    <citation type="journal article" date="2019" name="Int. J. Syst. Evol. Microbiol.">
        <title>The Global Catalogue of Microorganisms (GCM) 10K type strain sequencing project: providing services to taxonomists for standard genome sequencing and annotation.</title>
        <authorList>
            <consortium name="The Broad Institute Genomics Platform"/>
            <consortium name="The Broad Institute Genome Sequencing Center for Infectious Disease"/>
            <person name="Wu L."/>
            <person name="Ma J."/>
        </authorList>
    </citation>
    <scope>NUCLEOTIDE SEQUENCE [LARGE SCALE GENOMIC DNA]</scope>
    <source>
        <strain evidence="2">JCM 19134</strain>
    </source>
</reference>
<dbReference type="Gene3D" id="2.40.160.60">
    <property type="entry name" value="Outer membrane protein transport protein (OMPP1/FadL/TodX)"/>
    <property type="match status" value="2"/>
</dbReference>
<comment type="caution">
    <text evidence="1">The sequence shown here is derived from an EMBL/GenBank/DDBJ whole genome shotgun (WGS) entry which is preliminary data.</text>
</comment>
<evidence type="ECO:0000313" key="1">
    <source>
        <dbReference type="EMBL" id="GAA4960853.1"/>
    </source>
</evidence>
<sequence length="417" mass="44553">MGLVTYFGLVAANMAQAEGYGVFEPEAMAMGGAAVAIASPGNAVFYNPARLAQYRYDEDRGRHGRLYFPSFSAQSSQSVEDLYNIDEDQIVDELTAAVDQYNAQQDAASAGQVVDASREVLQTLTNIQGETLYGNTYAGLVVAEPGDGQGGAFFIAGRGFGDGDLTGIADADLALMQDYIDGLDFIASAGQRGEEHPELFGPDGLIDPRNQIVSTASAAAAAGIELGVAMAQSFNIRDQNIAFGITPKLMLLKTFDAELNISQNSIDTTQSEKWTRRLNADIGVAANIGNFNMGLAVKDVFRHNIETTQGQAIIIEPKPRLGLGYIGQRFKVGVDYDMAAIKPVATGMESQDVSVGVEWRALRQIALRFGYKEDLQGNHGTALSAGVGVSLGRFLMDLSYVESDDELAAALQFGLKI</sequence>
<protein>
    <submittedName>
        <fullName evidence="1">Conjugal transfer protein TraF</fullName>
    </submittedName>
</protein>
<dbReference type="Pfam" id="PF13729">
    <property type="entry name" value="TraF_2"/>
    <property type="match status" value="1"/>
</dbReference>
<evidence type="ECO:0000313" key="2">
    <source>
        <dbReference type="Proteomes" id="UP001409585"/>
    </source>
</evidence>
<name>A0AAV3U9M5_9ALTE</name>
<gene>
    <name evidence="1" type="ORF">GCM10025791_47870</name>
</gene>
<dbReference type="InterPro" id="IPR032811">
    <property type="entry name" value="Put_conjugal_transfer"/>
</dbReference>